<dbReference type="InterPro" id="IPR027417">
    <property type="entry name" value="P-loop_NTPase"/>
</dbReference>
<sequence length="1380" mass="151529">MAEQLRLPQLRSHLTPERRKMLVGRLLAQIDPADVDGAIAAVELLGEAPQDFVDEAVSRLRQSAQLERVFAVASEEQKSIFRNSAVINRVGLREVLWRDHLESFRAALASNSDATIVALLSSAQSMTRLPAPLADALLDALEADRLGEQARHETARVLTGKWESLDKAVPRLRRWLSAQDPANEAAALRERTARAVLVRLGQPLSSRDLERILNEGGPEARLVALDQLRRVAPERWARLYRVTDQPTALDAWDLKTVRQFIEMAGPEQLPALARWTATLTLPSARSDALECPDLTWRLALLSRQPTPRASKFATLWGLLTKRSSCRMDLSRQVDTALVEVADADLGLLVLAALGREGPGQLANMPLRLPSLTRSLTDELAARLAMGDETGARALLDVGVLPSVTALEARGYWKVFGGDAVRALTVTDLRVLQSVEGAPTTAYAAAARLAADARAGTPIRSAALLALADHPETGMKAFIDNLSDTSVAVARTALILLARAYDSVSATGRLPVPDAESVGLVRTRPDLSDDATVLLRSLIRHDQSFAASYADSVSEDQWRTKPGELCLAQALAATLKPALLAPAFNALHRATNRERDAILACVLLLSEAGSPLAGLAGAWRDRPVPDPPKLLEGIRSLWEDESFRNATSREVGARIAEIVGRAVDDLPYLPASMPSLEYWRDQFATTAPEQSKTIASEFRKRWILAGLAGIPVALLAHLALWALLLTAYPRSPRLQAVVFWNPVLRRLLGLGYIDLVLLHVGVARRRLFAPFKESFLGDIASGDVAQLDRLSYFQDSRVRHRATVMGGRGRATETELPLLNALSGHRGRVLLLGKSGLGKSSFLRFSLAARAREGRDVLVYMRADQCRRGVEAEIEQRMNGLGKEQSLLKAMIYSGNIFIYIDGYNEVDLATQDLITGFLSQYPYASILVASQIPLRGFGTIESYTILPLAPEAVRAFLVSREPVLADDAPVRGELFVKSAECFLQEVASAPKDDVERRAFEEFLSNPMDLTSVALLLGDGRTPDLFALEAQQFEGISRRLAESGVTFRTTAFSSALLEQRLKDQENLQKLPFQPEVVALIAGKLALVRTDADEGGAIASQEVRFRHDRIRDFFSHFALLVLDQEARARYAEDARFAGVFPYLARALPGADAEDLRERLITRAAEIEDHRVSDSFVREYSWRLRISSQDPEWLLLHDLPEARDADRKLCELAERRRETDNQVNGERDVISKARAMTRILAASDEGTLRDAAATILREMGAVADDVDGVASGRLRGPAGRAFRVVGLGQTGRIRRVHVEILAIWAKTADSDLLVVTNACVAQEPGDRPPDLDESDARLLEDTGMRVISARRLYAAFVEARASGGTVDFWRHLGIEAETSVEPA</sequence>
<name>A0A3S2XMM7_9HYPH</name>
<dbReference type="Gene3D" id="3.40.50.300">
    <property type="entry name" value="P-loop containing nucleotide triphosphate hydrolases"/>
    <property type="match status" value="1"/>
</dbReference>
<evidence type="ECO:0000313" key="2">
    <source>
        <dbReference type="EMBL" id="RVU18480.1"/>
    </source>
</evidence>
<feature type="transmembrane region" description="Helical" evidence="1">
    <location>
        <begin position="742"/>
        <end position="761"/>
    </location>
</feature>
<keyword evidence="3" id="KW-1185">Reference proteome</keyword>
<keyword evidence="1" id="KW-0472">Membrane</keyword>
<reference evidence="2 3" key="1">
    <citation type="submission" date="2019-01" db="EMBL/GenBank/DDBJ databases">
        <authorList>
            <person name="Chen W.-M."/>
        </authorList>
    </citation>
    <scope>NUCLEOTIDE SEQUENCE [LARGE SCALE GENOMIC DNA]</scope>
    <source>
        <strain evidence="2 3">TER-1</strain>
    </source>
</reference>
<accession>A0A3S2XMM7</accession>
<dbReference type="SUPFAM" id="SSF52540">
    <property type="entry name" value="P-loop containing nucleoside triphosphate hydrolases"/>
    <property type="match status" value="1"/>
</dbReference>
<comment type="caution">
    <text evidence="2">The sequence shown here is derived from an EMBL/GenBank/DDBJ whole genome shotgun (WGS) entry which is preliminary data.</text>
</comment>
<feature type="transmembrane region" description="Helical" evidence="1">
    <location>
        <begin position="701"/>
        <end position="722"/>
    </location>
</feature>
<keyword evidence="1" id="KW-0812">Transmembrane</keyword>
<gene>
    <name evidence="2" type="ORF">EOE48_11395</name>
</gene>
<dbReference type="OrthoDB" id="448481at2"/>
<dbReference type="Proteomes" id="UP000286997">
    <property type="component" value="Unassembled WGS sequence"/>
</dbReference>
<keyword evidence="1" id="KW-1133">Transmembrane helix</keyword>
<evidence type="ECO:0000313" key="3">
    <source>
        <dbReference type="Proteomes" id="UP000286997"/>
    </source>
</evidence>
<dbReference type="RefSeq" id="WP_127728990.1">
    <property type="nucleotide sequence ID" value="NZ_SACP01000009.1"/>
</dbReference>
<proteinExistence type="predicted"/>
<protein>
    <submittedName>
        <fullName evidence="2">Uncharacterized protein</fullName>
    </submittedName>
</protein>
<evidence type="ECO:0000256" key="1">
    <source>
        <dbReference type="SAM" id="Phobius"/>
    </source>
</evidence>
<organism evidence="2 3">
    <name type="scientific">Methylobacterium oryzihabitans</name>
    <dbReference type="NCBI Taxonomy" id="2499852"/>
    <lineage>
        <taxon>Bacteria</taxon>
        <taxon>Pseudomonadati</taxon>
        <taxon>Pseudomonadota</taxon>
        <taxon>Alphaproteobacteria</taxon>
        <taxon>Hyphomicrobiales</taxon>
        <taxon>Methylobacteriaceae</taxon>
        <taxon>Methylobacterium</taxon>
    </lineage>
</organism>
<dbReference type="EMBL" id="SACP01000009">
    <property type="protein sequence ID" value="RVU18480.1"/>
    <property type="molecule type" value="Genomic_DNA"/>
</dbReference>